<evidence type="ECO:0000313" key="2">
    <source>
        <dbReference type="EMBL" id="KAF6169943.1"/>
    </source>
</evidence>
<keyword evidence="3" id="KW-1185">Reference proteome</keyword>
<gene>
    <name evidence="2" type="ORF">GIB67_034335</name>
</gene>
<dbReference type="AlphaFoldDB" id="A0A7J7NS74"/>
<dbReference type="EMBL" id="JACGCM010000622">
    <property type="protein sequence ID" value="KAF6169943.1"/>
    <property type="molecule type" value="Genomic_DNA"/>
</dbReference>
<evidence type="ECO:0000313" key="3">
    <source>
        <dbReference type="Proteomes" id="UP000541444"/>
    </source>
</evidence>
<dbReference type="Proteomes" id="UP000541444">
    <property type="component" value="Unassembled WGS sequence"/>
</dbReference>
<proteinExistence type="predicted"/>
<comment type="caution">
    <text evidence="2">The sequence shown here is derived from an EMBL/GenBank/DDBJ whole genome shotgun (WGS) entry which is preliminary data.</text>
</comment>
<reference evidence="2 3" key="1">
    <citation type="journal article" date="2020" name="IScience">
        <title>Genome Sequencing of the Endangered Kingdonia uniflora (Circaeasteraceae, Ranunculales) Reveals Potential Mechanisms of Evolutionary Specialization.</title>
        <authorList>
            <person name="Sun Y."/>
            <person name="Deng T."/>
            <person name="Zhang A."/>
            <person name="Moore M.J."/>
            <person name="Landis J.B."/>
            <person name="Lin N."/>
            <person name="Zhang H."/>
            <person name="Zhang X."/>
            <person name="Huang J."/>
            <person name="Zhang X."/>
            <person name="Sun H."/>
            <person name="Wang H."/>
        </authorList>
    </citation>
    <scope>NUCLEOTIDE SEQUENCE [LARGE SCALE GENOMIC DNA]</scope>
    <source>
        <strain evidence="2">TB1705</strain>
        <tissue evidence="2">Leaf</tissue>
    </source>
</reference>
<organism evidence="2 3">
    <name type="scientific">Kingdonia uniflora</name>
    <dbReference type="NCBI Taxonomy" id="39325"/>
    <lineage>
        <taxon>Eukaryota</taxon>
        <taxon>Viridiplantae</taxon>
        <taxon>Streptophyta</taxon>
        <taxon>Embryophyta</taxon>
        <taxon>Tracheophyta</taxon>
        <taxon>Spermatophyta</taxon>
        <taxon>Magnoliopsida</taxon>
        <taxon>Ranunculales</taxon>
        <taxon>Circaeasteraceae</taxon>
        <taxon>Kingdonia</taxon>
    </lineage>
</organism>
<dbReference type="OrthoDB" id="1735266at2759"/>
<protein>
    <submittedName>
        <fullName evidence="2">Uncharacterized protein</fullName>
    </submittedName>
</protein>
<sequence length="141" mass="15850">MSLLSQQNGHCLRQWFHDLGLITRTKLQFSKRLLNTTSEESSSDSNDEVTEIDQSNPFSAGEGMPCNKCSESNPQDYSKAIVEMNGLNINTLTTNQSEILSIVDKISDPEARVKFISIYLQQMLQDSSKPKIEPKLLEVPN</sequence>
<feature type="non-terminal residue" evidence="2">
    <location>
        <position position="1"/>
    </location>
</feature>
<name>A0A7J7NS74_9MAGN</name>
<feature type="region of interest" description="Disordered" evidence="1">
    <location>
        <begin position="36"/>
        <end position="73"/>
    </location>
</feature>
<evidence type="ECO:0000256" key="1">
    <source>
        <dbReference type="SAM" id="MobiDB-lite"/>
    </source>
</evidence>
<accession>A0A7J7NS74</accession>
<feature type="compositionally biased region" description="Acidic residues" evidence="1">
    <location>
        <begin position="41"/>
        <end position="51"/>
    </location>
</feature>